<feature type="domain" description="RNA polymerase Rpb5 N-terminal" evidence="7">
    <location>
        <begin position="16"/>
        <end position="117"/>
    </location>
</feature>
<dbReference type="SUPFAM" id="SSF53036">
    <property type="entry name" value="Eukaryotic RPB5 N-terminal domain"/>
    <property type="match status" value="1"/>
</dbReference>
<dbReference type="InterPro" id="IPR020608">
    <property type="entry name" value="RNA_pol_subH/Rpb5_CS"/>
</dbReference>
<dbReference type="GO" id="GO:0003677">
    <property type="term" value="F:DNA binding"/>
    <property type="evidence" value="ECO:0007669"/>
    <property type="project" value="InterPro"/>
</dbReference>
<accession>A0AAN8I6G5</accession>
<dbReference type="FunFam" id="3.90.940.20:FF:000001">
    <property type="entry name" value="DNA-directed RNA polymerases I, II, and III subunit RPABC1"/>
    <property type="match status" value="1"/>
</dbReference>
<dbReference type="Gene3D" id="3.90.940.20">
    <property type="entry name" value="RPB5-like RNA polymerase subunit"/>
    <property type="match status" value="1"/>
</dbReference>
<proteinExistence type="inferred from homology"/>
<comment type="caution">
    <text evidence="8">The sequence shown here is derived from an EMBL/GenBank/DDBJ whole genome shotgun (WGS) entry which is preliminary data.</text>
</comment>
<dbReference type="GO" id="GO:0006362">
    <property type="term" value="P:transcription elongation by RNA polymerase I"/>
    <property type="evidence" value="ECO:0007669"/>
    <property type="project" value="TreeGrafter"/>
</dbReference>
<dbReference type="AlphaFoldDB" id="A0AAN8I6G5"/>
<reference evidence="8 9" key="1">
    <citation type="submission" date="2022-12" db="EMBL/GenBank/DDBJ databases">
        <title>Genomic features and morphological characterization of a novel Knufia sp. strain isolated from spacecraft assembly facility.</title>
        <authorList>
            <person name="Teixeira M."/>
            <person name="Chander A.M."/>
            <person name="Stajich J.E."/>
            <person name="Venkateswaran K."/>
        </authorList>
    </citation>
    <scope>NUCLEOTIDE SEQUENCE [LARGE SCALE GENOMIC DNA]</scope>
    <source>
        <strain evidence="8 9">FJI-L2-BK-P2</strain>
    </source>
</reference>
<comment type="similarity">
    <text evidence="5">Belongs to the archaeal Rpo5/eukaryotic RPB5 RNA polymerase subunit family.</text>
</comment>
<dbReference type="HAMAP" id="MF_00025">
    <property type="entry name" value="RNApol_Rpo5_RPB5"/>
    <property type="match status" value="1"/>
</dbReference>
<dbReference type="PROSITE" id="PS01110">
    <property type="entry name" value="RNA_POL_H_23KD"/>
    <property type="match status" value="1"/>
</dbReference>
<dbReference type="GO" id="GO:0042797">
    <property type="term" value="P:tRNA transcription by RNA polymerase III"/>
    <property type="evidence" value="ECO:0007669"/>
    <property type="project" value="TreeGrafter"/>
</dbReference>
<dbReference type="PIRSF" id="PIRSF000747">
    <property type="entry name" value="RPB5"/>
    <property type="match status" value="1"/>
</dbReference>
<keyword evidence="3" id="KW-0804">Transcription</keyword>
<dbReference type="InterPro" id="IPR014381">
    <property type="entry name" value="Arch_Rpo5/euc_Rpb5"/>
</dbReference>
<dbReference type="EMBL" id="JAKLMC020000018">
    <property type="protein sequence ID" value="KAK5951846.1"/>
    <property type="molecule type" value="Genomic_DNA"/>
</dbReference>
<dbReference type="InterPro" id="IPR035913">
    <property type="entry name" value="RPB5-like_sf"/>
</dbReference>
<dbReference type="InterPro" id="IPR005571">
    <property type="entry name" value="RNA_pol_Rpb5_N"/>
</dbReference>
<evidence type="ECO:0000313" key="8">
    <source>
        <dbReference type="EMBL" id="KAK5951846.1"/>
    </source>
</evidence>
<keyword evidence="9" id="KW-1185">Reference proteome</keyword>
<dbReference type="PANTHER" id="PTHR10535:SF0">
    <property type="entry name" value="DNA-DIRECTED RNA POLYMERASES I, II, AND III SUBUNIT RPABC1"/>
    <property type="match status" value="1"/>
</dbReference>
<dbReference type="GO" id="GO:0003899">
    <property type="term" value="F:DNA-directed RNA polymerase activity"/>
    <property type="evidence" value="ECO:0007669"/>
    <property type="project" value="InterPro"/>
</dbReference>
<keyword evidence="4" id="KW-0539">Nucleus</keyword>
<dbReference type="InterPro" id="IPR036710">
    <property type="entry name" value="RNA_pol_Rpb5_N_sf"/>
</dbReference>
<name>A0AAN8I6G5_9EURO</name>
<dbReference type="SUPFAM" id="SSF55287">
    <property type="entry name" value="RPB5-like RNA polymerase subunit"/>
    <property type="match status" value="1"/>
</dbReference>
<feature type="domain" description="RNA polymerase subunit H/Rpb5 C-terminal" evidence="6">
    <location>
        <begin position="163"/>
        <end position="235"/>
    </location>
</feature>
<evidence type="ECO:0000256" key="3">
    <source>
        <dbReference type="ARBA" id="ARBA00023163"/>
    </source>
</evidence>
<dbReference type="GO" id="GO:0005665">
    <property type="term" value="C:RNA polymerase II, core complex"/>
    <property type="evidence" value="ECO:0007669"/>
    <property type="project" value="TreeGrafter"/>
</dbReference>
<dbReference type="GO" id="GO:0005736">
    <property type="term" value="C:RNA polymerase I complex"/>
    <property type="evidence" value="ECO:0007669"/>
    <property type="project" value="TreeGrafter"/>
</dbReference>
<dbReference type="Gene3D" id="3.40.1340.10">
    <property type="entry name" value="RNA polymerase, Rpb5, N-terminal domain"/>
    <property type="match status" value="1"/>
</dbReference>
<protein>
    <recommendedName>
        <fullName evidence="2">DNA-directed RNA polymerases I, II, and III subunit RPABC1</fullName>
    </recommendedName>
</protein>
<sequence>MSDPQSHAAQLRATRATHLWRIWRTVNEMLADRGYEISREEKEIPRDDFIARFQDENGEVDRRKMTLKASPTTEMMKRDTPRPSKLNPDPSTTAGTIWVEFCADRSVGIKQTRQFAHVLLESNYSNGIMITQEQPNAAALRAFDPLLDQGIEAKQFKEEDLLVNITKHELVPKHILLSDEEKKVLLDRYRLRETQLPRIQSDDPVARYLGLRKGQVVKIIRKSETAGRYASYRWVYA</sequence>
<evidence type="ECO:0000259" key="6">
    <source>
        <dbReference type="Pfam" id="PF01191"/>
    </source>
</evidence>
<dbReference type="Proteomes" id="UP001316803">
    <property type="component" value="Unassembled WGS sequence"/>
</dbReference>
<evidence type="ECO:0000256" key="1">
    <source>
        <dbReference type="ARBA" id="ARBA00004123"/>
    </source>
</evidence>
<dbReference type="GO" id="GO:0005666">
    <property type="term" value="C:RNA polymerase III complex"/>
    <property type="evidence" value="ECO:0007669"/>
    <property type="project" value="TreeGrafter"/>
</dbReference>
<dbReference type="Pfam" id="PF03871">
    <property type="entry name" value="RNA_pol_Rpb5_N"/>
    <property type="match status" value="1"/>
</dbReference>
<dbReference type="NCBIfam" id="NF007129">
    <property type="entry name" value="PRK09570.1"/>
    <property type="match status" value="1"/>
</dbReference>
<evidence type="ECO:0000259" key="7">
    <source>
        <dbReference type="Pfam" id="PF03871"/>
    </source>
</evidence>
<organism evidence="8 9">
    <name type="scientific">Knufia fluminis</name>
    <dbReference type="NCBI Taxonomy" id="191047"/>
    <lineage>
        <taxon>Eukaryota</taxon>
        <taxon>Fungi</taxon>
        <taxon>Dikarya</taxon>
        <taxon>Ascomycota</taxon>
        <taxon>Pezizomycotina</taxon>
        <taxon>Eurotiomycetes</taxon>
        <taxon>Chaetothyriomycetidae</taxon>
        <taxon>Chaetothyriales</taxon>
        <taxon>Trichomeriaceae</taxon>
        <taxon>Knufia</taxon>
    </lineage>
</organism>
<evidence type="ECO:0000256" key="5">
    <source>
        <dbReference type="ARBA" id="ARBA00025765"/>
    </source>
</evidence>
<comment type="subcellular location">
    <subcellularLocation>
        <location evidence="1">Nucleus</location>
    </subcellularLocation>
</comment>
<dbReference type="Pfam" id="PF01191">
    <property type="entry name" value="RNA_pol_Rpb5_C"/>
    <property type="match status" value="1"/>
</dbReference>
<dbReference type="PANTHER" id="PTHR10535">
    <property type="entry name" value="DNA-DIRECTED RNA POLYMERASES I, II, AND III SUBUNIT RPABC1"/>
    <property type="match status" value="1"/>
</dbReference>
<keyword evidence="8" id="KW-0240">DNA-directed RNA polymerase</keyword>
<gene>
    <name evidence="8" type="primary">RPB5</name>
    <name evidence="8" type="ORF">OHC33_007138</name>
</gene>
<evidence type="ECO:0000256" key="4">
    <source>
        <dbReference type="ARBA" id="ARBA00023242"/>
    </source>
</evidence>
<dbReference type="GO" id="GO:0006366">
    <property type="term" value="P:transcription by RNA polymerase II"/>
    <property type="evidence" value="ECO:0007669"/>
    <property type="project" value="TreeGrafter"/>
</dbReference>
<evidence type="ECO:0000313" key="9">
    <source>
        <dbReference type="Proteomes" id="UP001316803"/>
    </source>
</evidence>
<evidence type="ECO:0000256" key="2">
    <source>
        <dbReference type="ARBA" id="ARBA00020809"/>
    </source>
</evidence>
<dbReference type="InterPro" id="IPR000783">
    <property type="entry name" value="RNA_pol_subH/Rpb5_C"/>
</dbReference>